<dbReference type="RefSeq" id="WP_009289837.1">
    <property type="nucleotide sequence ID" value="NZ_BAABRZ010000001.1"/>
</dbReference>
<dbReference type="GeneID" id="69470702"/>
<gene>
    <name evidence="1" type="ORF">ACLFYP115_01576</name>
</gene>
<proteinExistence type="predicted"/>
<dbReference type="AlphaFoldDB" id="A0A6N2TSJ2"/>
<name>A0A6N2TSJ2_9FIRM</name>
<dbReference type="EMBL" id="CACRSQ010000003">
    <property type="protein sequence ID" value="VYT08327.1"/>
    <property type="molecule type" value="Genomic_DNA"/>
</dbReference>
<protein>
    <submittedName>
        <fullName evidence="1">Uncharacterized protein</fullName>
    </submittedName>
</protein>
<accession>A0A6N2TSJ2</accession>
<sequence length="153" mass="16713">MDKCCCHTPCCPAPVPAEPIDFYAQYGTSYNGASGTYVSFFPVFQEGDGIRLENDTTISLKPGYLYLIDFIFLGTAEADGYMQILPYINGSPRLLYSFFAPAGTERNTSASGSFTTNEAISSEAQLSFRLTYSSVTRNIDLSGAVSVTPLQRY</sequence>
<organism evidence="1">
    <name type="scientific">Anaerostipes caccae</name>
    <dbReference type="NCBI Taxonomy" id="105841"/>
    <lineage>
        <taxon>Bacteria</taxon>
        <taxon>Bacillati</taxon>
        <taxon>Bacillota</taxon>
        <taxon>Clostridia</taxon>
        <taxon>Lachnospirales</taxon>
        <taxon>Lachnospiraceae</taxon>
        <taxon>Anaerostipes</taxon>
    </lineage>
</organism>
<reference evidence="1" key="1">
    <citation type="submission" date="2019-11" db="EMBL/GenBank/DDBJ databases">
        <authorList>
            <person name="Feng L."/>
        </authorList>
    </citation>
    <scope>NUCLEOTIDE SEQUENCE</scope>
    <source>
        <strain evidence="1">AcaccaeLFYP115</strain>
    </source>
</reference>
<evidence type="ECO:0000313" key="1">
    <source>
        <dbReference type="EMBL" id="VYT08327.1"/>
    </source>
</evidence>